<dbReference type="Gene3D" id="3.40.50.10490">
    <property type="entry name" value="Glucose-6-phosphate isomerase like protein, domain 1"/>
    <property type="match status" value="1"/>
</dbReference>
<dbReference type="PANTHER" id="PTHR38418">
    <property type="entry name" value="SUGAR ISOMERASE, KPSF/GUTQ (AFU_ORTHOLOGUE AFUA_6G08860)"/>
    <property type="match status" value="1"/>
</dbReference>
<dbReference type="PANTHER" id="PTHR38418:SF2">
    <property type="entry name" value="SUGAR ISOMERASE, KPSF_GUTQ (AFU_ORTHOLOGUE AFUA_6G08860)"/>
    <property type="match status" value="1"/>
</dbReference>
<protein>
    <recommendedName>
        <fullName evidence="2">SIS domain-containing protein</fullName>
    </recommendedName>
</protein>
<dbReference type="OrthoDB" id="1872003at2759"/>
<feature type="region of interest" description="Disordered" evidence="1">
    <location>
        <begin position="22"/>
        <end position="53"/>
    </location>
</feature>
<organism evidence="3 4">
    <name type="scientific">Emericellopsis atlantica</name>
    <dbReference type="NCBI Taxonomy" id="2614577"/>
    <lineage>
        <taxon>Eukaryota</taxon>
        <taxon>Fungi</taxon>
        <taxon>Dikarya</taxon>
        <taxon>Ascomycota</taxon>
        <taxon>Pezizomycotina</taxon>
        <taxon>Sordariomycetes</taxon>
        <taxon>Hypocreomycetidae</taxon>
        <taxon>Hypocreales</taxon>
        <taxon>Bionectriaceae</taxon>
        <taxon>Emericellopsis</taxon>
    </lineage>
</organism>
<feature type="domain" description="SIS" evidence="2">
    <location>
        <begin position="105"/>
        <end position="253"/>
    </location>
</feature>
<dbReference type="Pfam" id="PF01380">
    <property type="entry name" value="SIS"/>
    <property type="match status" value="1"/>
</dbReference>
<keyword evidence="4" id="KW-1185">Reference proteome</keyword>
<dbReference type="Proteomes" id="UP000887229">
    <property type="component" value="Unassembled WGS sequence"/>
</dbReference>
<dbReference type="CDD" id="cd05014">
    <property type="entry name" value="SIS_Kpsf"/>
    <property type="match status" value="1"/>
</dbReference>
<dbReference type="InterPro" id="IPR001347">
    <property type="entry name" value="SIS_dom"/>
</dbReference>
<evidence type="ECO:0000259" key="2">
    <source>
        <dbReference type="PROSITE" id="PS51464"/>
    </source>
</evidence>
<sequence>MADVCGKQRVPVQTSAVVVLTDSARPAVPPPSPPSDSPTRTEEPCTPIEEFSLDDGDGVAAQRKARLANGWRVLDAEAVALRNLATLYDTDEAAQEHFSNAVEAIVTSRRSGAKLVVTGVGKSGHIGRKLVATFQSLGIATVFLHPTEALHGDLGLLGPNDTVLLISFSGKSPELLQLVPYLGPSLRLVALTSHRRSEDCELLRARPDGLLLPAPIPEPEKAALGVSAPTTSTTVTLALGDALAMAVAKELHADIATVFAANHPGGAIGAATKQ</sequence>
<feature type="compositionally biased region" description="Pro residues" evidence="1">
    <location>
        <begin position="27"/>
        <end position="36"/>
    </location>
</feature>
<evidence type="ECO:0000313" key="3">
    <source>
        <dbReference type="EMBL" id="KAG9254624.1"/>
    </source>
</evidence>
<evidence type="ECO:0000313" key="4">
    <source>
        <dbReference type="Proteomes" id="UP000887229"/>
    </source>
</evidence>
<name>A0A9P8CP97_9HYPO</name>
<dbReference type="InterPro" id="IPR046348">
    <property type="entry name" value="SIS_dom_sf"/>
</dbReference>
<dbReference type="RefSeq" id="XP_046118548.1">
    <property type="nucleotide sequence ID" value="XM_046264969.1"/>
</dbReference>
<dbReference type="EMBL" id="MU251253">
    <property type="protein sequence ID" value="KAG9254624.1"/>
    <property type="molecule type" value="Genomic_DNA"/>
</dbReference>
<dbReference type="AlphaFoldDB" id="A0A9P8CP97"/>
<reference evidence="3" key="1">
    <citation type="journal article" date="2021" name="IMA Fungus">
        <title>Genomic characterization of three marine fungi, including Emericellopsis atlantica sp. nov. with signatures of a generalist lifestyle and marine biomass degradation.</title>
        <authorList>
            <person name="Hagestad O.C."/>
            <person name="Hou L."/>
            <person name="Andersen J.H."/>
            <person name="Hansen E.H."/>
            <person name="Altermark B."/>
            <person name="Li C."/>
            <person name="Kuhnert E."/>
            <person name="Cox R.J."/>
            <person name="Crous P.W."/>
            <person name="Spatafora J.W."/>
            <person name="Lail K."/>
            <person name="Amirebrahimi M."/>
            <person name="Lipzen A."/>
            <person name="Pangilinan J."/>
            <person name="Andreopoulos W."/>
            <person name="Hayes R.D."/>
            <person name="Ng V."/>
            <person name="Grigoriev I.V."/>
            <person name="Jackson S.A."/>
            <person name="Sutton T.D.S."/>
            <person name="Dobson A.D.W."/>
            <person name="Rama T."/>
        </authorList>
    </citation>
    <scope>NUCLEOTIDE SEQUENCE</scope>
    <source>
        <strain evidence="3">TS7</strain>
    </source>
</reference>
<dbReference type="PROSITE" id="PS51464">
    <property type="entry name" value="SIS"/>
    <property type="match status" value="1"/>
</dbReference>
<proteinExistence type="predicted"/>
<gene>
    <name evidence="3" type="ORF">F5Z01DRAFT_673775</name>
</gene>
<dbReference type="GO" id="GO:0097367">
    <property type="term" value="F:carbohydrate derivative binding"/>
    <property type="evidence" value="ECO:0007669"/>
    <property type="project" value="InterPro"/>
</dbReference>
<dbReference type="GeneID" id="70295872"/>
<dbReference type="SUPFAM" id="SSF53697">
    <property type="entry name" value="SIS domain"/>
    <property type="match status" value="1"/>
</dbReference>
<dbReference type="GO" id="GO:1901135">
    <property type="term" value="P:carbohydrate derivative metabolic process"/>
    <property type="evidence" value="ECO:0007669"/>
    <property type="project" value="InterPro"/>
</dbReference>
<comment type="caution">
    <text evidence="3">The sequence shown here is derived from an EMBL/GenBank/DDBJ whole genome shotgun (WGS) entry which is preliminary data.</text>
</comment>
<evidence type="ECO:0000256" key="1">
    <source>
        <dbReference type="SAM" id="MobiDB-lite"/>
    </source>
</evidence>
<dbReference type="InterPro" id="IPR035474">
    <property type="entry name" value="SIS_Kpsf"/>
</dbReference>
<accession>A0A9P8CP97</accession>